<name>A0A2N0XA43_9CORY</name>
<organism evidence="1 2">
    <name type="scientific">Corynebacterium mastitidis</name>
    <dbReference type="NCBI Taxonomy" id="161890"/>
    <lineage>
        <taxon>Bacteria</taxon>
        <taxon>Bacillati</taxon>
        <taxon>Actinomycetota</taxon>
        <taxon>Actinomycetes</taxon>
        <taxon>Mycobacteriales</taxon>
        <taxon>Corynebacteriaceae</taxon>
        <taxon>Corynebacterium</taxon>
    </lineage>
</organism>
<dbReference type="RefSeq" id="WP_101172858.1">
    <property type="nucleotide sequence ID" value="NZ_JAKRKB010000011.1"/>
</dbReference>
<comment type="caution">
    <text evidence="1">The sequence shown here is derived from an EMBL/GenBank/DDBJ whole genome shotgun (WGS) entry which is preliminary data.</text>
</comment>
<dbReference type="AlphaFoldDB" id="A0A2N0XA43"/>
<protein>
    <submittedName>
        <fullName evidence="1">Uncharacterized protein</fullName>
    </submittedName>
</protein>
<evidence type="ECO:0000313" key="1">
    <source>
        <dbReference type="EMBL" id="PKF69547.1"/>
    </source>
</evidence>
<dbReference type="STRING" id="1121365.GCA_000375365_01852"/>
<proteinExistence type="predicted"/>
<dbReference type="InterPro" id="IPR049249">
    <property type="entry name" value="DUF6882"/>
</dbReference>
<evidence type="ECO:0000313" key="2">
    <source>
        <dbReference type="Proteomes" id="UP000233249"/>
    </source>
</evidence>
<sequence>MSNPIARAQGLAALHRLPGPLEFSGPSAEDPTPDAPVEVLAGTRRLRGTRVAEIQGNAWRWLTLRNPSAEETEPAREDLVALAGELFDASPAVLAPRAQGATMVVALHLDAADVPLRHCLIEGLSQGPSDPRAQLRDFAAARGLPLRGEGDRLLLGEQPVLFDGAAALQVPDHGSPALADVFSDAAYLSIEHQMFFESQHPAQQVVLDLASGTAEGMVARVVGTFDRHAFTWGWADARLPQPAQAASRPLYAFGLRHGILPLISPRLPLDRATRWDAAVLAKPLLGAWTHAVAGVAPGVTALVLLDAPHLRLPPLRPEVREAVTSRALPDFADPQRALAAYERARGGGGQPAR</sequence>
<dbReference type="OrthoDB" id="4428117at2"/>
<dbReference type="Proteomes" id="UP000233249">
    <property type="component" value="Unassembled WGS sequence"/>
</dbReference>
<dbReference type="EMBL" id="PJAF01000002">
    <property type="protein sequence ID" value="PKF69547.1"/>
    <property type="molecule type" value="Genomic_DNA"/>
</dbReference>
<gene>
    <name evidence="1" type="ORF">CXB45_01435</name>
</gene>
<reference evidence="1 2" key="1">
    <citation type="submission" date="2017-12" db="EMBL/GenBank/DDBJ databases">
        <title>Corynebacterium mastitidis 16-1433 Genome.</title>
        <authorList>
            <person name="Gulvik C.A."/>
        </authorList>
    </citation>
    <scope>NUCLEOTIDE SEQUENCE [LARGE SCALE GENOMIC DNA]</scope>
    <source>
        <strain evidence="1 2">16-1433</strain>
    </source>
</reference>
<dbReference type="Pfam" id="PF21813">
    <property type="entry name" value="DUF6882"/>
    <property type="match status" value="1"/>
</dbReference>
<accession>A0A2N0XA43</accession>